<reference evidence="6" key="2">
    <citation type="journal article" date="2007" name="Science">
        <title>Genome sequence of Aedes aegypti, a major arbovirus vector.</title>
        <authorList>
            <person name="Nene V."/>
            <person name="Wortman J.R."/>
            <person name="Lawson D."/>
            <person name="Haas B."/>
            <person name="Kodira C."/>
            <person name="Tu Z.J."/>
            <person name="Loftus B."/>
            <person name="Xi Z."/>
            <person name="Megy K."/>
            <person name="Grabherr M."/>
            <person name="Ren Q."/>
            <person name="Zdobnov E.M."/>
            <person name="Lobo N.F."/>
            <person name="Campbell K.S."/>
            <person name="Brown S.E."/>
            <person name="Bonaldo M.F."/>
            <person name="Zhu J."/>
            <person name="Sinkins S.P."/>
            <person name="Hogenkamp D.G."/>
            <person name="Amedeo P."/>
            <person name="Arensburger P."/>
            <person name="Atkinson P.W."/>
            <person name="Bidwell S."/>
            <person name="Biedler J."/>
            <person name="Birney E."/>
            <person name="Bruggner R.V."/>
            <person name="Costas J."/>
            <person name="Coy M.R."/>
            <person name="Crabtree J."/>
            <person name="Crawford M."/>
            <person name="Debruyn B."/>
            <person name="Decaprio D."/>
            <person name="Eiglmeier K."/>
            <person name="Eisenstadt E."/>
            <person name="El-Dorry H."/>
            <person name="Gelbart W.M."/>
            <person name="Gomes S.L."/>
            <person name="Hammond M."/>
            <person name="Hannick L.I."/>
            <person name="Hogan J.R."/>
            <person name="Holmes M.H."/>
            <person name="Jaffe D."/>
            <person name="Johnston J.S."/>
            <person name="Kennedy R.C."/>
            <person name="Koo H."/>
            <person name="Kravitz S."/>
            <person name="Kriventseva E.V."/>
            <person name="Kulp D."/>
            <person name="Labutti K."/>
            <person name="Lee E."/>
            <person name="Li S."/>
            <person name="Lovin D.D."/>
            <person name="Mao C."/>
            <person name="Mauceli E."/>
            <person name="Menck C.F."/>
            <person name="Miller J.R."/>
            <person name="Montgomery P."/>
            <person name="Mori A."/>
            <person name="Nascimento A.L."/>
            <person name="Naveira H.F."/>
            <person name="Nusbaum C."/>
            <person name="O'leary S."/>
            <person name="Orvis J."/>
            <person name="Pertea M."/>
            <person name="Quesneville H."/>
            <person name="Reidenbach K.R."/>
            <person name="Rogers Y.H."/>
            <person name="Roth C.W."/>
            <person name="Schneider J.R."/>
            <person name="Schatz M."/>
            <person name="Shumway M."/>
            <person name="Stanke M."/>
            <person name="Stinson E.O."/>
            <person name="Tubio J.M."/>
            <person name="Vanzee J.P."/>
            <person name="Verjovski-Almeida S."/>
            <person name="Werner D."/>
            <person name="White O."/>
            <person name="Wyder S."/>
            <person name="Zeng Q."/>
            <person name="Zhao Q."/>
            <person name="Zhao Y."/>
            <person name="Hill C.A."/>
            <person name="Raikhel A.S."/>
            <person name="Soares M.B."/>
            <person name="Knudson D.L."/>
            <person name="Lee N.H."/>
            <person name="Galagan J."/>
            <person name="Salzberg S.L."/>
            <person name="Paulsen I.T."/>
            <person name="Dimopoulos G."/>
            <person name="Collins F.H."/>
            <person name="Birren B."/>
            <person name="Fraser-Liggett C.M."/>
            <person name="Severson D.W."/>
        </authorList>
    </citation>
    <scope>NUCLEOTIDE SEQUENCE [LARGE SCALE GENOMIC DNA]</scope>
    <source>
        <strain evidence="6">Liverpool</strain>
    </source>
</reference>
<keyword evidence="3" id="KW-0597">Phosphoprotein</keyword>
<dbReference type="AlphaFoldDB" id="A0A1S4FBB6"/>
<proteinExistence type="inferred from homology"/>
<comment type="similarity">
    <text evidence="2">Belongs to the CDK2AP family.</text>
</comment>
<protein>
    <submittedName>
        <fullName evidence="6">AAEL005713-PA</fullName>
    </submittedName>
</protein>
<dbReference type="PANTHER" id="PTHR22607:SF3">
    <property type="entry name" value="CDK2-ASSOCIATED PROTEIN 1, ISOFORM B"/>
    <property type="match status" value="1"/>
</dbReference>
<dbReference type="HOGENOM" id="CLU_124050_0_0_1"/>
<evidence type="ECO:0000313" key="6">
    <source>
        <dbReference type="EMBL" id="EAT42782.1"/>
    </source>
</evidence>
<evidence type="ECO:0000256" key="1">
    <source>
        <dbReference type="ARBA" id="ARBA00004123"/>
    </source>
</evidence>
<evidence type="ECO:0000256" key="5">
    <source>
        <dbReference type="SAM" id="MobiDB-lite"/>
    </source>
</evidence>
<evidence type="ECO:0000313" key="7">
    <source>
        <dbReference type="Proteomes" id="UP000682892"/>
    </source>
</evidence>
<reference evidence="6" key="3">
    <citation type="submission" date="2012-09" db="EMBL/GenBank/DDBJ databases">
        <authorList>
            <consortium name="VectorBase"/>
        </authorList>
    </citation>
    <scope>NUCLEOTIDE SEQUENCE</scope>
    <source>
        <strain evidence="6">Liverpool</strain>
    </source>
</reference>
<dbReference type="OMA" id="PMIKNAH"/>
<name>A0A1S4FBB6_AEDAE</name>
<evidence type="ECO:0000256" key="4">
    <source>
        <dbReference type="ARBA" id="ARBA00023242"/>
    </source>
</evidence>
<dbReference type="GO" id="GO:0005737">
    <property type="term" value="C:cytoplasm"/>
    <property type="evidence" value="ECO:0007669"/>
    <property type="project" value="TreeGrafter"/>
</dbReference>
<dbReference type="EMBL" id="CH477356">
    <property type="protein sequence ID" value="EAT42782.1"/>
    <property type="molecule type" value="Genomic_DNA"/>
</dbReference>
<comment type="subcellular location">
    <subcellularLocation>
        <location evidence="1">Nucleus</location>
    </subcellularLocation>
</comment>
<dbReference type="Pfam" id="PF09806">
    <property type="entry name" value="CDK2AP"/>
    <property type="match status" value="1"/>
</dbReference>
<accession>A0A1S4FBB6</accession>
<gene>
    <name evidence="6" type="ORF">AaeL_AAEL005713</name>
</gene>
<feature type="region of interest" description="Disordered" evidence="5">
    <location>
        <begin position="25"/>
        <end position="57"/>
    </location>
</feature>
<dbReference type="CTD" id="8099"/>
<evidence type="ECO:0000256" key="2">
    <source>
        <dbReference type="ARBA" id="ARBA00008485"/>
    </source>
</evidence>
<dbReference type="Gene3D" id="6.10.140.1300">
    <property type="match status" value="1"/>
</dbReference>
<reference evidence="6" key="1">
    <citation type="submission" date="2005-10" db="EMBL/GenBank/DDBJ databases">
        <authorList>
            <person name="Loftus B.J."/>
            <person name="Nene V.M."/>
            <person name="Hannick L.I."/>
            <person name="Bidwell S."/>
            <person name="Haas B."/>
            <person name="Amedeo P."/>
            <person name="Orvis J."/>
            <person name="Wortman J.R."/>
            <person name="White O.R."/>
            <person name="Salzberg S."/>
            <person name="Shumway M."/>
            <person name="Koo H."/>
            <person name="Zhao Y."/>
            <person name="Holmes M."/>
            <person name="Miller J."/>
            <person name="Schatz M."/>
            <person name="Pop M."/>
            <person name="Pai G."/>
            <person name="Utterback T."/>
            <person name="Rogers Y.-H."/>
            <person name="Kravitz S."/>
            <person name="Fraser C.M."/>
        </authorList>
    </citation>
    <scope>NUCLEOTIDE SEQUENCE</scope>
    <source>
        <strain evidence="6">Liverpool</strain>
    </source>
</reference>
<dbReference type="Proteomes" id="UP000682892">
    <property type="component" value="Unassembled WGS sequence"/>
</dbReference>
<feature type="compositionally biased region" description="Low complexity" evidence="5">
    <location>
        <begin position="34"/>
        <end position="57"/>
    </location>
</feature>
<organism evidence="6 7">
    <name type="scientific">Aedes aegypti</name>
    <name type="common">Yellowfever mosquito</name>
    <name type="synonym">Culex aegypti</name>
    <dbReference type="NCBI Taxonomy" id="7159"/>
    <lineage>
        <taxon>Eukaryota</taxon>
        <taxon>Metazoa</taxon>
        <taxon>Ecdysozoa</taxon>
        <taxon>Arthropoda</taxon>
        <taxon>Hexapoda</taxon>
        <taxon>Insecta</taxon>
        <taxon>Pterygota</taxon>
        <taxon>Neoptera</taxon>
        <taxon>Endopterygota</taxon>
        <taxon>Diptera</taxon>
        <taxon>Nematocera</taxon>
        <taxon>Culicoidea</taxon>
        <taxon>Culicidae</taxon>
        <taxon>Culicinae</taxon>
        <taxon>Aedini</taxon>
        <taxon>Aedes</taxon>
        <taxon>Stegomyia</taxon>
    </lineage>
</organism>
<dbReference type="InterPro" id="IPR017266">
    <property type="entry name" value="DOC_1/2"/>
</dbReference>
<evidence type="ECO:0000256" key="3">
    <source>
        <dbReference type="ARBA" id="ARBA00022553"/>
    </source>
</evidence>
<dbReference type="PANTHER" id="PTHR22607">
    <property type="entry name" value="DELETED IN ORAL CANCER 1/CDK2-ASSOCIATED PROTEIN 1"/>
    <property type="match status" value="1"/>
</dbReference>
<dbReference type="KEGG" id="aag:5566952"/>
<keyword evidence="4" id="KW-0539">Nucleus</keyword>
<dbReference type="GO" id="GO:0005634">
    <property type="term" value="C:nucleus"/>
    <property type="evidence" value="ECO:0007669"/>
    <property type="project" value="UniProtKB-SubCell"/>
</dbReference>
<sequence length="155" mass="17065">MDYVDIQAVESKLTDVTVTPIPMGTKLSSAGHGNVNNSNNYANHHHQNQNQQQQQYQLQPQNLTTTSVVAAAASPTATHSASALVTPVTSLNHFPNNSNLSKYAQLLMVIEEMGRDIRPTYSGSRSSAERLKRGIVHARILVRECLLETERSARQ</sequence>
<dbReference type="OrthoDB" id="9628807at2759"/>